<accession>A0A329SNH3</accession>
<dbReference type="EMBL" id="MJFZ01000088">
    <property type="protein sequence ID" value="RAW38443.1"/>
    <property type="molecule type" value="Genomic_DNA"/>
</dbReference>
<sequence>MGVEATPPSAPLVRALGPQQAEVVKRNQSKYDFVMVRVWVEDQLFLN</sequence>
<evidence type="ECO:0000313" key="7">
    <source>
        <dbReference type="Proteomes" id="UP000251314"/>
    </source>
</evidence>
<dbReference type="EMBL" id="RCMV01003770">
    <property type="protein sequence ID" value="KAG3197529.1"/>
    <property type="molecule type" value="Genomic_DNA"/>
</dbReference>
<dbReference type="Proteomes" id="UP000760860">
    <property type="component" value="Unassembled WGS sequence"/>
</dbReference>
<evidence type="ECO:0000313" key="1">
    <source>
        <dbReference type="EMBL" id="KAG2801165.1"/>
    </source>
</evidence>
<evidence type="ECO:0000313" key="6">
    <source>
        <dbReference type="EMBL" id="RAW38443.1"/>
    </source>
</evidence>
<dbReference type="Proteomes" id="UP000736787">
    <property type="component" value="Unassembled WGS sequence"/>
</dbReference>
<evidence type="ECO:0000313" key="4">
    <source>
        <dbReference type="EMBL" id="KAG2953909.1"/>
    </source>
</evidence>
<proteinExistence type="predicted"/>
<keyword evidence="7" id="KW-1185">Reference proteome</keyword>
<name>A0A329SNH3_9STRA</name>
<dbReference type="Proteomes" id="UP000697107">
    <property type="component" value="Unassembled WGS sequence"/>
</dbReference>
<evidence type="ECO:0000313" key="5">
    <source>
        <dbReference type="EMBL" id="KAG3197529.1"/>
    </source>
</evidence>
<dbReference type="EMBL" id="RCMK01003507">
    <property type="protein sequence ID" value="KAG2874686.1"/>
    <property type="molecule type" value="Genomic_DNA"/>
</dbReference>
<gene>
    <name evidence="6" type="ORF">PC110_g5326</name>
    <name evidence="1" type="ORF">PC113_g24631</name>
    <name evidence="2" type="ORF">PC115_g24780</name>
    <name evidence="3" type="ORF">PC117_g27565</name>
    <name evidence="4" type="ORF">PC118_g24909</name>
    <name evidence="5" type="ORF">PC129_g24513</name>
</gene>
<evidence type="ECO:0000313" key="3">
    <source>
        <dbReference type="EMBL" id="KAG2874686.1"/>
    </source>
</evidence>
<dbReference type="AlphaFoldDB" id="A0A329SNH3"/>
<dbReference type="Proteomes" id="UP000735874">
    <property type="component" value="Unassembled WGS sequence"/>
</dbReference>
<dbReference type="Proteomes" id="UP000251314">
    <property type="component" value="Unassembled WGS sequence"/>
</dbReference>
<dbReference type="EMBL" id="RCMG01003392">
    <property type="protein sequence ID" value="KAG2801165.1"/>
    <property type="molecule type" value="Genomic_DNA"/>
</dbReference>
<reference evidence="6 7" key="1">
    <citation type="submission" date="2018-01" db="EMBL/GenBank/DDBJ databases">
        <title>Draft genome of the strawberry crown rot pathogen Phytophthora cactorum.</title>
        <authorList>
            <person name="Armitage A.D."/>
            <person name="Lysoe E."/>
            <person name="Nellist C.F."/>
            <person name="Harrison R.J."/>
            <person name="Brurberg M.B."/>
        </authorList>
    </citation>
    <scope>NUCLEOTIDE SEQUENCE [LARGE SCALE GENOMIC DNA]</scope>
    <source>
        <strain evidence="6 7">10300</strain>
    </source>
</reference>
<protein>
    <submittedName>
        <fullName evidence="6">Uncharacterized protein</fullName>
    </submittedName>
</protein>
<comment type="caution">
    <text evidence="6">The sequence shown here is derived from an EMBL/GenBank/DDBJ whole genome shotgun (WGS) entry which is preliminary data.</text>
</comment>
<evidence type="ECO:0000313" key="2">
    <source>
        <dbReference type="EMBL" id="KAG2871717.1"/>
    </source>
</evidence>
<dbReference type="EMBL" id="RCML01003598">
    <property type="protein sequence ID" value="KAG2953909.1"/>
    <property type="molecule type" value="Genomic_DNA"/>
</dbReference>
<dbReference type="VEuPathDB" id="FungiDB:PC110_g5326"/>
<reference evidence="1" key="2">
    <citation type="submission" date="2018-10" db="EMBL/GenBank/DDBJ databases">
        <title>Effector identification in a new, highly contiguous assembly of the strawberry crown rot pathogen Phytophthora cactorum.</title>
        <authorList>
            <person name="Armitage A.D."/>
            <person name="Nellist C.F."/>
            <person name="Bates H."/>
            <person name="Vickerstaff R.J."/>
            <person name="Harrison R.J."/>
        </authorList>
    </citation>
    <scope>NUCLEOTIDE SEQUENCE</scope>
    <source>
        <strain evidence="1">15-7</strain>
        <strain evidence="2">4032</strain>
        <strain evidence="3">4040</strain>
        <strain evidence="4">P415</strain>
        <strain evidence="5">P421</strain>
    </source>
</reference>
<organism evidence="6 7">
    <name type="scientific">Phytophthora cactorum</name>
    <dbReference type="NCBI Taxonomy" id="29920"/>
    <lineage>
        <taxon>Eukaryota</taxon>
        <taxon>Sar</taxon>
        <taxon>Stramenopiles</taxon>
        <taxon>Oomycota</taxon>
        <taxon>Peronosporomycetes</taxon>
        <taxon>Peronosporales</taxon>
        <taxon>Peronosporaceae</taxon>
        <taxon>Phytophthora</taxon>
    </lineage>
</organism>
<dbReference type="STRING" id="29920.A0A329SNH3"/>
<dbReference type="Proteomes" id="UP000774804">
    <property type="component" value="Unassembled WGS sequence"/>
</dbReference>
<dbReference type="OrthoDB" id="148665at2759"/>
<dbReference type="EMBL" id="RCMI01003686">
    <property type="protein sequence ID" value="KAG2871717.1"/>
    <property type="molecule type" value="Genomic_DNA"/>
</dbReference>